<protein>
    <submittedName>
        <fullName evidence="1">Uncharacterized protein</fullName>
    </submittedName>
</protein>
<dbReference type="RefSeq" id="WP_170119240.1">
    <property type="nucleotide sequence ID" value="NZ_QGGL01000002.1"/>
</dbReference>
<dbReference type="AlphaFoldDB" id="A0A316DHC7"/>
<dbReference type="EMBL" id="QGGL01000002">
    <property type="protein sequence ID" value="PWK15983.1"/>
    <property type="molecule type" value="Genomic_DNA"/>
</dbReference>
<organism evidence="1 2">
    <name type="scientific">Tumebacillus permanentifrigoris</name>
    <dbReference type="NCBI Taxonomy" id="378543"/>
    <lineage>
        <taxon>Bacteria</taxon>
        <taxon>Bacillati</taxon>
        <taxon>Bacillota</taxon>
        <taxon>Bacilli</taxon>
        <taxon>Bacillales</taxon>
        <taxon>Alicyclobacillaceae</taxon>
        <taxon>Tumebacillus</taxon>
    </lineage>
</organism>
<dbReference type="Proteomes" id="UP000245634">
    <property type="component" value="Unassembled WGS sequence"/>
</dbReference>
<gene>
    <name evidence="1" type="ORF">C7459_102229</name>
</gene>
<proteinExistence type="predicted"/>
<evidence type="ECO:0000313" key="1">
    <source>
        <dbReference type="EMBL" id="PWK15983.1"/>
    </source>
</evidence>
<reference evidence="1 2" key="1">
    <citation type="submission" date="2018-05" db="EMBL/GenBank/DDBJ databases">
        <title>Genomic Encyclopedia of Type Strains, Phase IV (KMG-IV): sequencing the most valuable type-strain genomes for metagenomic binning, comparative biology and taxonomic classification.</title>
        <authorList>
            <person name="Goeker M."/>
        </authorList>
    </citation>
    <scope>NUCLEOTIDE SEQUENCE [LARGE SCALE GENOMIC DNA]</scope>
    <source>
        <strain evidence="1 2">DSM 18773</strain>
    </source>
</reference>
<accession>A0A316DHC7</accession>
<comment type="caution">
    <text evidence="1">The sequence shown here is derived from an EMBL/GenBank/DDBJ whole genome shotgun (WGS) entry which is preliminary data.</text>
</comment>
<evidence type="ECO:0000313" key="2">
    <source>
        <dbReference type="Proteomes" id="UP000245634"/>
    </source>
</evidence>
<keyword evidence="2" id="KW-1185">Reference proteome</keyword>
<sequence length="54" mass="6130">MATKTECCALCQAETEETEGTPSYERKNFIETAGQLCPECYNVLSTNKEWHNLL</sequence>
<name>A0A316DHC7_9BACL</name>